<dbReference type="OrthoDB" id="7549700at2"/>
<name>A0A117UUN8_9SPHN</name>
<reference evidence="2 3" key="1">
    <citation type="submission" date="2015-10" db="EMBL/GenBank/DDBJ databases">
        <title>Draft genome sequence of Novosphingobium fuchskuhlense DSM 25065 isolated from a surface water sample of the southwest basin of Lake Grosse Fuchskuhle.</title>
        <authorList>
            <person name="Ruckert C."/>
            <person name="Winkler A."/>
            <person name="Glaeser J."/>
            <person name="Grossart H.-P."/>
            <person name="Kalinowski J."/>
            <person name="Glaeser S."/>
        </authorList>
    </citation>
    <scope>NUCLEOTIDE SEQUENCE [LARGE SCALE GENOMIC DNA]</scope>
    <source>
        <strain evidence="2 3">FNE08-7</strain>
    </source>
</reference>
<protein>
    <recommendedName>
        <fullName evidence="4">DUF2213 domain-containing protein</fullName>
    </recommendedName>
</protein>
<gene>
    <name evidence="2" type="ORF">AQZ52_10965</name>
</gene>
<dbReference type="STRING" id="1117702.AQZ52_10965"/>
<comment type="caution">
    <text evidence="2">The sequence shown here is derived from an EMBL/GenBank/DDBJ whole genome shotgun (WGS) entry which is preliminary data.</text>
</comment>
<dbReference type="Pfam" id="PF09979">
    <property type="entry name" value="DUF2213"/>
    <property type="match status" value="1"/>
</dbReference>
<accession>A0A117UUN8</accession>
<keyword evidence="3" id="KW-1185">Reference proteome</keyword>
<dbReference type="Proteomes" id="UP000058012">
    <property type="component" value="Unassembled WGS sequence"/>
</dbReference>
<dbReference type="InterPro" id="IPR016913">
    <property type="entry name" value="UCP029215"/>
</dbReference>
<dbReference type="RefSeq" id="WP_067910414.1">
    <property type="nucleotide sequence ID" value="NZ_KQ954245.1"/>
</dbReference>
<evidence type="ECO:0000256" key="1">
    <source>
        <dbReference type="SAM" id="MobiDB-lite"/>
    </source>
</evidence>
<evidence type="ECO:0000313" key="3">
    <source>
        <dbReference type="Proteomes" id="UP000058012"/>
    </source>
</evidence>
<dbReference type="EMBL" id="LLZS01000007">
    <property type="protein sequence ID" value="KUR71184.1"/>
    <property type="molecule type" value="Genomic_DNA"/>
</dbReference>
<sequence>MTQTLLLAMDRAPSARSRDANGFLHVEVSNISKANVCPYYGREIPGAAELGLDPDRIFQLYRDPAELASAADTFNNLPILSEHVPVLPERLPEDLIIGSTGTDAEFDGTFLKNSLVIWQQAAQDAIEADRKRELSSAYRYRADMTPGTTPEGLRYDGVMREIMGNHVALVIEGRAGPDVVVGDEVMKLKSRTALMISGAIQAHVRPLLAADAKIDLAPVLSGVTAASIGKKGAAGKLAGKVAELVAPHLAADAALDADALGKALAAIQPLAADEDMIDKEDGAKDEGNESEPKAKTAEDEEEKKEDEEEDKDGKKPAMDAATVKKMIAAAEARGAARVAAIELAKRDVAPLVGEVIGMDSAAAVYAFALESVGIERAAIDGAPVTTLKAMVQREADRTRSKSMTFDAAAVKRANDSFAELYGSN</sequence>
<organism evidence="2 3">
    <name type="scientific">Novosphingobium fuchskuhlense</name>
    <dbReference type="NCBI Taxonomy" id="1117702"/>
    <lineage>
        <taxon>Bacteria</taxon>
        <taxon>Pseudomonadati</taxon>
        <taxon>Pseudomonadota</taxon>
        <taxon>Alphaproteobacteria</taxon>
        <taxon>Sphingomonadales</taxon>
        <taxon>Sphingomonadaceae</taxon>
        <taxon>Novosphingobium</taxon>
    </lineage>
</organism>
<feature type="region of interest" description="Disordered" evidence="1">
    <location>
        <begin position="280"/>
        <end position="318"/>
    </location>
</feature>
<proteinExistence type="predicted"/>
<feature type="compositionally biased region" description="Basic and acidic residues" evidence="1">
    <location>
        <begin position="280"/>
        <end position="297"/>
    </location>
</feature>
<evidence type="ECO:0000313" key="2">
    <source>
        <dbReference type="EMBL" id="KUR71184.1"/>
    </source>
</evidence>
<feature type="compositionally biased region" description="Acidic residues" evidence="1">
    <location>
        <begin position="298"/>
        <end position="310"/>
    </location>
</feature>
<evidence type="ECO:0008006" key="4">
    <source>
        <dbReference type="Google" id="ProtNLM"/>
    </source>
</evidence>
<dbReference type="AlphaFoldDB" id="A0A117UUN8"/>